<gene>
    <name evidence="4" type="ORF">ACFPM3_18445</name>
</gene>
<dbReference type="PANTHER" id="PTHR10788">
    <property type="entry name" value="TREHALOSE-6-PHOSPHATE SYNTHASE"/>
    <property type="match status" value="1"/>
</dbReference>
<dbReference type="Pfam" id="PF05116">
    <property type="entry name" value="S6PP"/>
    <property type="match status" value="1"/>
</dbReference>
<proteinExistence type="inferred from homology"/>
<evidence type="ECO:0000313" key="5">
    <source>
        <dbReference type="Proteomes" id="UP001595829"/>
    </source>
</evidence>
<keyword evidence="5" id="KW-1185">Reference proteome</keyword>
<accession>A0ABV9XF84</accession>
<dbReference type="EMBL" id="JBHSJD010000014">
    <property type="protein sequence ID" value="MFC5024109.1"/>
    <property type="molecule type" value="Genomic_DNA"/>
</dbReference>
<feature type="region of interest" description="Disordered" evidence="2">
    <location>
        <begin position="1"/>
        <end position="23"/>
    </location>
</feature>
<dbReference type="SUPFAM" id="SSF53756">
    <property type="entry name" value="UDP-Glycosyltransferase/glycogen phosphorylase"/>
    <property type="match status" value="1"/>
</dbReference>
<dbReference type="Gene3D" id="3.90.1070.10">
    <property type="match status" value="1"/>
</dbReference>
<reference evidence="5" key="1">
    <citation type="journal article" date="2019" name="Int. J. Syst. Evol. Microbiol.">
        <title>The Global Catalogue of Microorganisms (GCM) 10K type strain sequencing project: providing services to taxonomists for standard genome sequencing and annotation.</title>
        <authorList>
            <consortium name="The Broad Institute Genomics Platform"/>
            <consortium name="The Broad Institute Genome Sequencing Center for Infectious Disease"/>
            <person name="Wu L."/>
            <person name="Ma J."/>
        </authorList>
    </citation>
    <scope>NUCLEOTIDE SEQUENCE [LARGE SCALE GENOMIC DNA]</scope>
    <source>
        <strain evidence="5">CGMCC 4.1648</strain>
    </source>
</reference>
<dbReference type="SFLD" id="SFLDS00003">
    <property type="entry name" value="Haloacid_Dehalogenase"/>
    <property type="match status" value="1"/>
</dbReference>
<dbReference type="InterPro" id="IPR001830">
    <property type="entry name" value="Glyco_trans_20"/>
</dbReference>
<evidence type="ECO:0000256" key="1">
    <source>
        <dbReference type="ARBA" id="ARBA00008799"/>
    </source>
</evidence>
<evidence type="ECO:0000259" key="3">
    <source>
        <dbReference type="Pfam" id="PF05116"/>
    </source>
</evidence>
<dbReference type="Proteomes" id="UP001595829">
    <property type="component" value="Unassembled WGS sequence"/>
</dbReference>
<evidence type="ECO:0000256" key="2">
    <source>
        <dbReference type="SAM" id="MobiDB-lite"/>
    </source>
</evidence>
<protein>
    <submittedName>
        <fullName evidence="4">Trehalose-6-phosphate synthase</fullName>
    </submittedName>
</protein>
<dbReference type="RefSeq" id="WP_345686085.1">
    <property type="nucleotide sequence ID" value="NZ_BAABIT010000001.1"/>
</dbReference>
<dbReference type="Gene3D" id="3.40.50.1000">
    <property type="entry name" value="HAD superfamily/HAD-like"/>
    <property type="match status" value="1"/>
</dbReference>
<dbReference type="InterPro" id="IPR023214">
    <property type="entry name" value="HAD_sf"/>
</dbReference>
<comment type="caution">
    <text evidence="4">The sequence shown here is derived from an EMBL/GenBank/DDBJ whole genome shotgun (WGS) entry which is preliminary data.</text>
</comment>
<name>A0ABV9XF84_9ACTN</name>
<sequence>MANKPSPALYRRPAAPEAPTMGGRVLVSDLDGTLLGGDESARRRLRRALERHPAITVVFATGRSLASVRTILERDPLVPAPRWIVADVGASVVDAVGLRHADALEARLRAGWPGADRVRSALRRFPELVYQEGVVQDGRCSFFLSPEHLTDDLKAAVAELGCSWTYSAGCYFDVLPEHAGKGPAVRELARMLGWRPSALLVAGDSLNDLSLFGLGAHGVIMGNAEPALSAGVPAGARVHRPALDGAAAILSALEHLGWIPRPSPVVIGYHRPPLHWSHGRWRSPASPNGILPTLTSALDPRAGRLDAVWAAALVTEPATVAGPNDTGSDATRPVLPDPPTALPLALLPVSPETWAGYFHGACKETLWPALMSMPGLIRHDPGHWAHFEAVNAAFADHIDDHAAPGATVWLHDYNLWLVPGLLRPRRPDLRIGLFHHTPFPPPDTFRRLPASEQLRASLAQLDWAGFHTAPYAENFRRLLAGAPRVPHTGVHPLGIDRHAVEARARARTRAAACPADGDDVLVLSVERLDYAKAPVHKVRALAALLDREPALRGRLRFRLICPPPEPGIRAYDTTRAELEETIRQLNSRWRAAGRQPVDYIPRSLPFPRIVDHYLAADVFWVTSLADGMNLTAQEYVASLAATGRSGALVLSRHAGVAEHLHDAALLTDPGSLEDLVDTLHRAVTMTPDERRNHTTRLAARLTTPTPDTWAHTILSAIRRT</sequence>
<dbReference type="SFLD" id="SFLDG01141">
    <property type="entry name" value="C2.B.1:_Sucrose_Phosphatase_Li"/>
    <property type="match status" value="1"/>
</dbReference>
<evidence type="ECO:0000313" key="4">
    <source>
        <dbReference type="EMBL" id="MFC5024109.1"/>
    </source>
</evidence>
<comment type="similarity">
    <text evidence="1">Belongs to the glycosyltransferase 20 family.</text>
</comment>
<dbReference type="PANTHER" id="PTHR10788:SF106">
    <property type="entry name" value="BCDNA.GH08860"/>
    <property type="match status" value="1"/>
</dbReference>
<organism evidence="4 5">
    <name type="scientific">Streptomyces coeruleoprunus</name>
    <dbReference type="NCBI Taxonomy" id="285563"/>
    <lineage>
        <taxon>Bacteria</taxon>
        <taxon>Bacillati</taxon>
        <taxon>Actinomycetota</taxon>
        <taxon>Actinomycetes</taxon>
        <taxon>Kitasatosporales</taxon>
        <taxon>Streptomycetaceae</taxon>
        <taxon>Streptomyces</taxon>
    </lineage>
</organism>
<dbReference type="InterPro" id="IPR006380">
    <property type="entry name" value="SPP-like_dom"/>
</dbReference>
<dbReference type="Gene3D" id="3.40.50.2000">
    <property type="entry name" value="Glycogen Phosphorylase B"/>
    <property type="match status" value="2"/>
</dbReference>
<feature type="domain" description="Sucrose phosphatase-like" evidence="3">
    <location>
        <begin position="24"/>
        <end position="256"/>
    </location>
</feature>
<dbReference type="InterPro" id="IPR036412">
    <property type="entry name" value="HAD-like_sf"/>
</dbReference>
<dbReference type="SFLD" id="SFLDG01140">
    <property type="entry name" value="C2.B:_Phosphomannomutase_and_P"/>
    <property type="match status" value="1"/>
</dbReference>
<dbReference type="Pfam" id="PF00982">
    <property type="entry name" value="Glyco_transf_20"/>
    <property type="match status" value="1"/>
</dbReference>
<dbReference type="SUPFAM" id="SSF56784">
    <property type="entry name" value="HAD-like"/>
    <property type="match status" value="1"/>
</dbReference>